<dbReference type="InterPro" id="IPR018200">
    <property type="entry name" value="USP_CS"/>
</dbReference>
<evidence type="ECO:0000256" key="8">
    <source>
        <dbReference type="SAM" id="MobiDB-lite"/>
    </source>
</evidence>
<dbReference type="CDD" id="cd02661">
    <property type="entry name" value="Peptidase_C19E"/>
    <property type="match status" value="1"/>
</dbReference>
<evidence type="ECO:0000259" key="9">
    <source>
        <dbReference type="PROSITE" id="PS50235"/>
    </source>
</evidence>
<accession>A0ABM4CDD4</accession>
<dbReference type="PROSITE" id="PS00972">
    <property type="entry name" value="USP_1"/>
    <property type="match status" value="1"/>
</dbReference>
<feature type="compositionally biased region" description="Basic and acidic residues" evidence="8">
    <location>
        <begin position="513"/>
        <end position="528"/>
    </location>
</feature>
<dbReference type="InterPro" id="IPR038765">
    <property type="entry name" value="Papain-like_cys_pep_sf"/>
</dbReference>
<organism evidence="10 11">
    <name type="scientific">Hydra vulgaris</name>
    <name type="common">Hydra</name>
    <name type="synonym">Hydra attenuata</name>
    <dbReference type="NCBI Taxonomy" id="6087"/>
    <lineage>
        <taxon>Eukaryota</taxon>
        <taxon>Metazoa</taxon>
        <taxon>Cnidaria</taxon>
        <taxon>Hydrozoa</taxon>
        <taxon>Hydroidolina</taxon>
        <taxon>Anthoathecata</taxon>
        <taxon>Aplanulata</taxon>
        <taxon>Hydridae</taxon>
        <taxon>Hydra</taxon>
    </lineage>
</organism>
<evidence type="ECO:0000256" key="4">
    <source>
        <dbReference type="ARBA" id="ARBA00022786"/>
    </source>
</evidence>
<dbReference type="EC" id="3.4.19.12" evidence="7"/>
<evidence type="ECO:0000256" key="1">
    <source>
        <dbReference type="ARBA" id="ARBA00000707"/>
    </source>
</evidence>
<dbReference type="PROSITE" id="PS00973">
    <property type="entry name" value="USP_2"/>
    <property type="match status" value="1"/>
</dbReference>
<dbReference type="PANTHER" id="PTHR24006:SF758">
    <property type="entry name" value="UBIQUITIN CARBOXYL-TERMINAL HYDROLASE 36"/>
    <property type="match status" value="1"/>
</dbReference>
<gene>
    <name evidence="11" type="primary">LOC100204626</name>
</gene>
<dbReference type="SUPFAM" id="SSF54001">
    <property type="entry name" value="Cysteine proteinases"/>
    <property type="match status" value="1"/>
</dbReference>
<dbReference type="PANTHER" id="PTHR24006">
    <property type="entry name" value="UBIQUITIN CARBOXYL-TERMINAL HYDROLASE"/>
    <property type="match status" value="1"/>
</dbReference>
<protein>
    <recommendedName>
        <fullName evidence="7">Ubiquitin carboxyl-terminal hydrolase</fullName>
        <ecNumber evidence="7">3.4.19.12</ecNumber>
    </recommendedName>
</protein>
<dbReference type="InterPro" id="IPR050164">
    <property type="entry name" value="Peptidase_C19"/>
</dbReference>
<proteinExistence type="inferred from homology"/>
<dbReference type="InterPro" id="IPR001394">
    <property type="entry name" value="Peptidase_C19_UCH"/>
</dbReference>
<sequence length="950" mass="109036">MMVSNIESFYESTCAAITLDKQISASAKKVLLEHIVFKEACKPDITDQLSSKYKPVNAGYMPRKIKCDSIVNNPIPKPSVVLYPEENVEIKWKAIQKIGPGLANLGNTCFLNSVLQVLTYTPPLFNYIMSEYHKQKCGTVGFCMQCELTNHFIKVFRGNTNGAIKPMSIIQKLQFIGKSFRFGRQEDAHEFLRYVVEAIQKSDYVGRPNLDKFSKETSVANAIFGGLYRSQVKCLKCNFDSNTFETMMDINLDVKDCSTVIQALQRSVCADRLEGDNKYYCERCRMKTVAQKRNSIYKEPNVLTLQLKRFDFTNMFGGKISKNVVFPEELDIRPFMSVAQNYPLLYKLYAVLVHSGFSCNSGHYYCYVKASNSAWYEMNDNRVCQVGIQTVLNAQAYLLFYIKKDGIKHGNTTMSCSNLTTTISCSNLNTTMSCSNLNTGNDLQKNDLNDLSHKNLNGNKNEKRYQISIDKEKYSANQLERKYSGLQFLNQSYSYTSSSNSSASPSPVYSDRNTVKEEHSIKSKQPVKDKINHEQLVKKIALNDERINNEPSPKCSRNDEVHDYQAVNQKSFLQDTKQLKDTKSVKGEQSAKDELLAEDGQAIKNISSKTYECNSSDFNKNIDTFLTKENPVSTPTEVSFNKKSLFLPLSDAHNQKMKSKASPTYRLKLFNGKYFNRKKFAVWSPITKATIHQRIIINKYSSDPDLDRKKDQGVESLRRKNSVDLLKKKKKKKKKYMEDDDWIKADIRKSYEKTQSVESKKKNCQSLILLNADSKKKKQEKNVEHDFLNLKNQSHEKVPCHKWDAEKKNEKMMWNGCAANVVSYLDVHAKVSSWSGEDSSTNFRNIKITNHDSLQDEWDEDYDKGRVKKYKSNDVKAHSCKNVFQNFQDIHNASKTSTIKYQPYSSKHKTSTIKYQPHSSKHKTSTIKYQTHSSKHKSFNDLEELAKKFV</sequence>
<evidence type="ECO:0000313" key="10">
    <source>
        <dbReference type="Proteomes" id="UP001652625"/>
    </source>
</evidence>
<dbReference type="Proteomes" id="UP001652625">
    <property type="component" value="Chromosome 08"/>
</dbReference>
<dbReference type="GO" id="GO:0016787">
    <property type="term" value="F:hydrolase activity"/>
    <property type="evidence" value="ECO:0007669"/>
    <property type="project" value="UniProtKB-KW"/>
</dbReference>
<feature type="compositionally biased region" description="Low complexity" evidence="8">
    <location>
        <begin position="494"/>
        <end position="510"/>
    </location>
</feature>
<evidence type="ECO:0000256" key="6">
    <source>
        <dbReference type="ARBA" id="ARBA00022807"/>
    </source>
</evidence>
<evidence type="ECO:0000313" key="11">
    <source>
        <dbReference type="RefSeq" id="XP_065659677.1"/>
    </source>
</evidence>
<keyword evidence="6 7" id="KW-0788">Thiol protease</keyword>
<keyword evidence="4 7" id="KW-0833">Ubl conjugation pathway</keyword>
<keyword evidence="3 7" id="KW-0645">Protease</keyword>
<dbReference type="InterPro" id="IPR028889">
    <property type="entry name" value="USP"/>
</dbReference>
<dbReference type="PROSITE" id="PS50235">
    <property type="entry name" value="USP_3"/>
    <property type="match status" value="1"/>
</dbReference>
<evidence type="ECO:0000256" key="5">
    <source>
        <dbReference type="ARBA" id="ARBA00022801"/>
    </source>
</evidence>
<dbReference type="Pfam" id="PF00443">
    <property type="entry name" value="UCH"/>
    <property type="match status" value="1"/>
</dbReference>
<dbReference type="Gene3D" id="3.90.70.10">
    <property type="entry name" value="Cysteine proteinases"/>
    <property type="match status" value="1"/>
</dbReference>
<keyword evidence="10" id="KW-1185">Reference proteome</keyword>
<name>A0ABM4CDD4_HYDVU</name>
<dbReference type="RefSeq" id="XP_065659677.1">
    <property type="nucleotide sequence ID" value="XM_065803605.1"/>
</dbReference>
<feature type="region of interest" description="Disordered" evidence="8">
    <location>
        <begin position="494"/>
        <end position="528"/>
    </location>
</feature>
<dbReference type="GeneID" id="100204626"/>
<evidence type="ECO:0000256" key="7">
    <source>
        <dbReference type="RuleBase" id="RU366025"/>
    </source>
</evidence>
<keyword evidence="5 7" id="KW-0378">Hydrolase</keyword>
<comment type="catalytic activity">
    <reaction evidence="1 7">
        <text>Thiol-dependent hydrolysis of ester, thioester, amide, peptide and isopeptide bonds formed by the C-terminal Gly of ubiquitin (a 76-residue protein attached to proteins as an intracellular targeting signal).</text>
        <dbReference type="EC" id="3.4.19.12"/>
    </reaction>
</comment>
<evidence type="ECO:0000256" key="3">
    <source>
        <dbReference type="ARBA" id="ARBA00022670"/>
    </source>
</evidence>
<feature type="domain" description="USP" evidence="9">
    <location>
        <begin position="100"/>
        <end position="404"/>
    </location>
</feature>
<evidence type="ECO:0000256" key="2">
    <source>
        <dbReference type="ARBA" id="ARBA00009085"/>
    </source>
</evidence>
<reference evidence="11" key="1">
    <citation type="submission" date="2025-08" db="UniProtKB">
        <authorList>
            <consortium name="RefSeq"/>
        </authorList>
    </citation>
    <scope>IDENTIFICATION</scope>
</reference>
<comment type="similarity">
    <text evidence="2 7">Belongs to the peptidase C19 family.</text>
</comment>